<protein>
    <submittedName>
        <fullName evidence="2">Uncharacterized protein</fullName>
    </submittedName>
</protein>
<evidence type="ECO:0000256" key="1">
    <source>
        <dbReference type="SAM" id="MobiDB-lite"/>
    </source>
</evidence>
<accession>A0AAV4Y1M8</accession>
<proteinExistence type="predicted"/>
<evidence type="ECO:0000313" key="2">
    <source>
        <dbReference type="EMBL" id="GIZ00084.1"/>
    </source>
</evidence>
<keyword evidence="3" id="KW-1185">Reference proteome</keyword>
<gene>
    <name evidence="2" type="ORF">CEXT_804681</name>
</gene>
<dbReference type="AlphaFoldDB" id="A0AAV4Y1M8"/>
<dbReference type="Proteomes" id="UP001054945">
    <property type="component" value="Unassembled WGS sequence"/>
</dbReference>
<reference evidence="2 3" key="1">
    <citation type="submission" date="2021-06" db="EMBL/GenBank/DDBJ databases">
        <title>Caerostris extrusa draft genome.</title>
        <authorList>
            <person name="Kono N."/>
            <person name="Arakawa K."/>
        </authorList>
    </citation>
    <scope>NUCLEOTIDE SEQUENCE [LARGE SCALE GENOMIC DNA]</scope>
</reference>
<organism evidence="2 3">
    <name type="scientific">Caerostris extrusa</name>
    <name type="common">Bark spider</name>
    <name type="synonym">Caerostris bankana</name>
    <dbReference type="NCBI Taxonomy" id="172846"/>
    <lineage>
        <taxon>Eukaryota</taxon>
        <taxon>Metazoa</taxon>
        <taxon>Ecdysozoa</taxon>
        <taxon>Arthropoda</taxon>
        <taxon>Chelicerata</taxon>
        <taxon>Arachnida</taxon>
        <taxon>Araneae</taxon>
        <taxon>Araneomorphae</taxon>
        <taxon>Entelegynae</taxon>
        <taxon>Araneoidea</taxon>
        <taxon>Araneidae</taxon>
        <taxon>Caerostris</taxon>
    </lineage>
</organism>
<evidence type="ECO:0000313" key="3">
    <source>
        <dbReference type="Proteomes" id="UP001054945"/>
    </source>
</evidence>
<feature type="compositionally biased region" description="Polar residues" evidence="1">
    <location>
        <begin position="8"/>
        <end position="21"/>
    </location>
</feature>
<comment type="caution">
    <text evidence="2">The sequence shown here is derived from an EMBL/GenBank/DDBJ whole genome shotgun (WGS) entry which is preliminary data.</text>
</comment>
<feature type="region of interest" description="Disordered" evidence="1">
    <location>
        <begin position="1"/>
        <end position="54"/>
    </location>
</feature>
<name>A0AAV4Y1M8_CAEEX</name>
<sequence length="92" mass="10206">MGKRSFHRIQSSKYPDSSGNDNKGVLGTVCEGGKQRQVRKEGSNSCSDMPNPGSRDSIVLWGDGCIQSALRTKESWAKRFCPLYLIIILIIM</sequence>
<dbReference type="EMBL" id="BPLR01001117">
    <property type="protein sequence ID" value="GIZ00084.1"/>
    <property type="molecule type" value="Genomic_DNA"/>
</dbReference>